<comment type="caution">
    <text evidence="1">The sequence shown here is derived from an EMBL/GenBank/DDBJ whole genome shotgun (WGS) entry which is preliminary data.</text>
</comment>
<dbReference type="InterPro" id="IPR009061">
    <property type="entry name" value="DNA-bd_dom_put_sf"/>
</dbReference>
<protein>
    <submittedName>
        <fullName evidence="1">Uncharacterized protein</fullName>
    </submittedName>
</protein>
<evidence type="ECO:0000313" key="1">
    <source>
        <dbReference type="EMBL" id="PSJ24440.1"/>
    </source>
</evidence>
<dbReference type="SUPFAM" id="SSF46955">
    <property type="entry name" value="Putative DNA-binding domain"/>
    <property type="match status" value="1"/>
</dbReference>
<name>A0A9X7JIS8_9ACTN</name>
<dbReference type="RefSeq" id="WP_106681907.1">
    <property type="nucleotide sequence ID" value="NZ_PXWG01000191.1"/>
</dbReference>
<reference evidence="1 2" key="1">
    <citation type="submission" date="2018-03" db="EMBL/GenBank/DDBJ databases">
        <title>Chitinolytic properties of Streptosporangium nondiastaticum TBG75A20.</title>
        <authorList>
            <person name="Gayathri V."/>
            <person name="Shiburaj S."/>
        </authorList>
    </citation>
    <scope>NUCLEOTIDE SEQUENCE [LARGE SCALE GENOMIC DNA]</scope>
    <source>
        <strain evidence="1 2">TBG75A20</strain>
    </source>
</reference>
<sequence length="65" mass="7035">MTPAQRARRVPTNVAALALGVTEGTIRQWAHRGRITRYGTARRATYDLDELAAVAQGSSRPGRTG</sequence>
<organism evidence="1 2">
    <name type="scientific">Streptosporangium nondiastaticum</name>
    <dbReference type="NCBI Taxonomy" id="35764"/>
    <lineage>
        <taxon>Bacteria</taxon>
        <taxon>Bacillati</taxon>
        <taxon>Actinomycetota</taxon>
        <taxon>Actinomycetes</taxon>
        <taxon>Streptosporangiales</taxon>
        <taxon>Streptosporangiaceae</taxon>
        <taxon>Streptosporangium</taxon>
    </lineage>
</organism>
<dbReference type="Proteomes" id="UP000242427">
    <property type="component" value="Unassembled WGS sequence"/>
</dbReference>
<proteinExistence type="predicted"/>
<dbReference type="EMBL" id="PXWG01000191">
    <property type="protein sequence ID" value="PSJ24440.1"/>
    <property type="molecule type" value="Genomic_DNA"/>
</dbReference>
<keyword evidence="2" id="KW-1185">Reference proteome</keyword>
<gene>
    <name evidence="1" type="ORF">B7P34_33340</name>
</gene>
<accession>A0A9X7JIS8</accession>
<dbReference type="OrthoDB" id="4567057at2"/>
<dbReference type="AlphaFoldDB" id="A0A9X7JIS8"/>
<evidence type="ECO:0000313" key="2">
    <source>
        <dbReference type="Proteomes" id="UP000242427"/>
    </source>
</evidence>